<dbReference type="AlphaFoldDB" id="A0A0X8X9G0"/>
<name>A0A0X8X9G0_HALHR</name>
<dbReference type="InterPro" id="IPR013976">
    <property type="entry name" value="HDOD"/>
</dbReference>
<evidence type="ECO:0000313" key="3">
    <source>
        <dbReference type="Proteomes" id="UP000218890"/>
    </source>
</evidence>
<gene>
    <name evidence="2" type="ORF">HH1059_06920</name>
</gene>
<evidence type="ECO:0000313" key="2">
    <source>
        <dbReference type="EMBL" id="BAU57378.2"/>
    </source>
</evidence>
<dbReference type="InterPro" id="IPR052340">
    <property type="entry name" value="RNase_Y/CdgJ"/>
</dbReference>
<proteinExistence type="predicted"/>
<accession>A0A0X8X9G0</accession>
<dbReference type="RefSeq" id="WP_162549341.1">
    <property type="nucleotide sequence ID" value="NZ_AP017372.2"/>
</dbReference>
<dbReference type="SUPFAM" id="SSF109604">
    <property type="entry name" value="HD-domain/PDEase-like"/>
    <property type="match status" value="1"/>
</dbReference>
<dbReference type="Gene3D" id="1.10.3210.10">
    <property type="entry name" value="Hypothetical protein af1432"/>
    <property type="match status" value="1"/>
</dbReference>
<feature type="domain" description="HDOD" evidence="1">
    <location>
        <begin position="13"/>
        <end position="209"/>
    </location>
</feature>
<keyword evidence="3" id="KW-1185">Reference proteome</keyword>
<evidence type="ECO:0000259" key="1">
    <source>
        <dbReference type="PROSITE" id="PS51833"/>
    </source>
</evidence>
<protein>
    <recommendedName>
        <fullName evidence="1">HDOD domain-containing protein</fullName>
    </recommendedName>
</protein>
<dbReference type="PANTHER" id="PTHR33525:SF4">
    <property type="entry name" value="CYCLIC DI-GMP PHOSPHODIESTERASE CDGJ"/>
    <property type="match status" value="1"/>
</dbReference>
<sequence>MAQHYTQRITDWVAILSETRLPRIPTHSIDFDLSPRDLAEQVYGDPALVLNLIRDVNAIAPRHFEGGIHSMEEAVLMRGTGGLQKVIASMTGAQDTLNADNYRGYLFTCERAIHAACQARRWAFKLADMLPNEVFTAAMLRHSAELAMWIHDHGAVMRAIHEMAPEPTYASEAEYVTLGFSLGELNQALAQAWKLPNLVAESSHSMAADTRSPRSWAVGLAARLAALARQGWEHPEMKPLIEAISELLEISEDSIQEEITAGARDASSLLPWKPVTFAPLLLGEGEEGSVDAAPNPYLSHGQAKGGVCLAPRLNIFNRVRNELERRDYSRSIEKLKIRNEPAKQDDAVLNLAMSGLYDGLGLSRVLYAELRPDRETLAAKFVLGATGDPLFHRFRVDISRPSLIQDLMAKPAAVWLQPNRFDRMRGRAPAPLIGIAAGRSFFLASLYVGEVPRGIFYADRHRVDNRLDETSFKRFRRLCALASVRLKELSK</sequence>
<dbReference type="Pfam" id="PF08668">
    <property type="entry name" value="HDOD"/>
    <property type="match status" value="1"/>
</dbReference>
<dbReference type="PANTHER" id="PTHR33525">
    <property type="match status" value="1"/>
</dbReference>
<dbReference type="EMBL" id="AP017372">
    <property type="protein sequence ID" value="BAU57378.2"/>
    <property type="molecule type" value="Genomic_DNA"/>
</dbReference>
<dbReference type="KEGG" id="hhk:HH1059_06920"/>
<dbReference type="Proteomes" id="UP000218890">
    <property type="component" value="Chromosome"/>
</dbReference>
<organism evidence="2 3">
    <name type="scientific">Halorhodospira halochloris</name>
    <name type="common">Ectothiorhodospira halochloris</name>
    <dbReference type="NCBI Taxonomy" id="1052"/>
    <lineage>
        <taxon>Bacteria</taxon>
        <taxon>Pseudomonadati</taxon>
        <taxon>Pseudomonadota</taxon>
        <taxon>Gammaproteobacteria</taxon>
        <taxon>Chromatiales</taxon>
        <taxon>Ectothiorhodospiraceae</taxon>
        <taxon>Halorhodospira</taxon>
    </lineage>
</organism>
<reference evidence="2" key="1">
    <citation type="submission" date="2016-02" db="EMBL/GenBank/DDBJ databases">
        <title>Halorhodospira halochloris DSM-1059 complete genome, version 2.</title>
        <authorList>
            <person name="Tsukatani Y."/>
        </authorList>
    </citation>
    <scope>NUCLEOTIDE SEQUENCE</scope>
    <source>
        <strain evidence="2">DSM 1059</strain>
    </source>
</reference>
<dbReference type="PROSITE" id="PS51833">
    <property type="entry name" value="HDOD"/>
    <property type="match status" value="1"/>
</dbReference>